<dbReference type="Pfam" id="PF14322">
    <property type="entry name" value="SusD-like_3"/>
    <property type="match status" value="1"/>
</dbReference>
<comment type="caution">
    <text evidence="9">The sequence shown here is derived from an EMBL/GenBank/DDBJ whole genome shotgun (WGS) entry which is preliminary data.</text>
</comment>
<reference evidence="9 10" key="1">
    <citation type="submission" date="2018-08" db="EMBL/GenBank/DDBJ databases">
        <title>A genome reference for cultivated species of the human gut microbiota.</title>
        <authorList>
            <person name="Zou Y."/>
            <person name="Xue W."/>
            <person name="Luo G."/>
        </authorList>
    </citation>
    <scope>NUCLEOTIDE SEQUENCE [LARGE SCALE GENOMIC DNA]</scope>
    <source>
        <strain evidence="9 10">AF24-12</strain>
    </source>
</reference>
<dbReference type="PROSITE" id="PS51257">
    <property type="entry name" value="PROKAR_LIPOPROTEIN"/>
    <property type="match status" value="1"/>
</dbReference>
<keyword evidence="4" id="KW-0472">Membrane</keyword>
<proteinExistence type="inferred from homology"/>
<dbReference type="AlphaFoldDB" id="A0A3R5WEI8"/>
<dbReference type="EMBL" id="QRVA01000035">
    <property type="protein sequence ID" value="RGS13124.1"/>
    <property type="molecule type" value="Genomic_DNA"/>
</dbReference>
<dbReference type="InterPro" id="IPR033985">
    <property type="entry name" value="SusD-like_N"/>
</dbReference>
<feature type="domain" description="RagB/SusD" evidence="7">
    <location>
        <begin position="268"/>
        <end position="569"/>
    </location>
</feature>
<evidence type="ECO:0000256" key="2">
    <source>
        <dbReference type="ARBA" id="ARBA00006275"/>
    </source>
</evidence>
<comment type="similarity">
    <text evidence="2">Belongs to the SusD family.</text>
</comment>
<evidence type="ECO:0000313" key="9">
    <source>
        <dbReference type="EMBL" id="RGS13124.1"/>
    </source>
</evidence>
<dbReference type="InterPro" id="IPR011990">
    <property type="entry name" value="TPR-like_helical_dom_sf"/>
</dbReference>
<feature type="signal peptide" evidence="6">
    <location>
        <begin position="1"/>
        <end position="22"/>
    </location>
</feature>
<dbReference type="SUPFAM" id="SSF48452">
    <property type="entry name" value="TPR-like"/>
    <property type="match status" value="1"/>
</dbReference>
<protein>
    <submittedName>
        <fullName evidence="9">RagB/SusD family nutrient uptake outer membrane protein</fullName>
    </submittedName>
</protein>
<evidence type="ECO:0000256" key="5">
    <source>
        <dbReference type="ARBA" id="ARBA00023237"/>
    </source>
</evidence>
<dbReference type="GO" id="GO:0009279">
    <property type="term" value="C:cell outer membrane"/>
    <property type="evidence" value="ECO:0007669"/>
    <property type="project" value="UniProtKB-SubCell"/>
</dbReference>
<feature type="chain" id="PRO_5018781654" evidence="6">
    <location>
        <begin position="23"/>
        <end position="569"/>
    </location>
</feature>
<accession>A0A3R5WEI8</accession>
<gene>
    <name evidence="9" type="ORF">DWY11_12140</name>
</gene>
<dbReference type="RefSeq" id="WP_118086075.1">
    <property type="nucleotide sequence ID" value="NZ_QRVA01000035.1"/>
</dbReference>
<feature type="domain" description="SusD-like N-terminal" evidence="8">
    <location>
        <begin position="23"/>
        <end position="221"/>
    </location>
</feature>
<dbReference type="Proteomes" id="UP000283872">
    <property type="component" value="Unassembled WGS sequence"/>
</dbReference>
<evidence type="ECO:0000256" key="3">
    <source>
        <dbReference type="ARBA" id="ARBA00022729"/>
    </source>
</evidence>
<evidence type="ECO:0000259" key="8">
    <source>
        <dbReference type="Pfam" id="PF14322"/>
    </source>
</evidence>
<dbReference type="Gene3D" id="1.25.40.390">
    <property type="match status" value="1"/>
</dbReference>
<dbReference type="InterPro" id="IPR012944">
    <property type="entry name" value="SusD_RagB_dom"/>
</dbReference>
<dbReference type="Pfam" id="PF07980">
    <property type="entry name" value="SusD_RagB"/>
    <property type="match status" value="1"/>
</dbReference>
<organism evidence="9 10">
    <name type="scientific">Segatella copri</name>
    <dbReference type="NCBI Taxonomy" id="165179"/>
    <lineage>
        <taxon>Bacteria</taxon>
        <taxon>Pseudomonadati</taxon>
        <taxon>Bacteroidota</taxon>
        <taxon>Bacteroidia</taxon>
        <taxon>Bacteroidales</taxon>
        <taxon>Prevotellaceae</taxon>
        <taxon>Segatella</taxon>
    </lineage>
</organism>
<evidence type="ECO:0000313" key="10">
    <source>
        <dbReference type="Proteomes" id="UP000283872"/>
    </source>
</evidence>
<keyword evidence="5" id="KW-0998">Cell outer membrane</keyword>
<evidence type="ECO:0000256" key="1">
    <source>
        <dbReference type="ARBA" id="ARBA00004442"/>
    </source>
</evidence>
<keyword evidence="3 6" id="KW-0732">Signal</keyword>
<comment type="subcellular location">
    <subcellularLocation>
        <location evidence="1">Cell outer membrane</location>
    </subcellularLocation>
</comment>
<evidence type="ECO:0000256" key="6">
    <source>
        <dbReference type="SAM" id="SignalP"/>
    </source>
</evidence>
<evidence type="ECO:0000256" key="4">
    <source>
        <dbReference type="ARBA" id="ARBA00023136"/>
    </source>
</evidence>
<evidence type="ECO:0000259" key="7">
    <source>
        <dbReference type="Pfam" id="PF07980"/>
    </source>
</evidence>
<sequence length="569" mass="63483">MKKILYSVALAACCMGTMTSCSDFLDASNKSNVTDKQTFATKEGFNNLVNDAYQRLQDIYAAPLFTSCFSAGTDMYADARNKMNEALNTYETLTPENTDIKNLYTYLYAGIRAANSVSYYAQTAQVDEKTKGQLVGEARVLAAYEYYLLVNNFGGVPIMKDFLTTADTGYPKSSAEDVYAYIISELKDVIGKNVLQASTATKGGGRISQETAKAILAKTYLSAAWDLNKQDYFSKAAALADEVIAGRRLTTPFAKLWKADGSGDDNEEFLWDVEYDLATANNTTSGGTEWSSYYCNYLGGNEDNIKATTSSYVPTLYALHCFKKGDQRYDATFMKELPDINKGNAANTGYWTWYKNGESLVGKPVTRYYSAWYETDADFEAWKAIDPANRANTYRIPMDSQSKEAQNMDGRDMEYYDNQQLVYGSSPCKKFDDSKTAKTEKNTCYRDIHIITLPEMYLVAAEAYLKAGDNPKALARLNEVHQRAGLSALTGTITIDDILDENACENFGNEARWMDLRRTQTLVTRCTKYNHEMGDKAAQYIGKKLLRPIPQAAIDANDQLTLADQNPGY</sequence>
<name>A0A3R5WEI8_9BACT</name>